<keyword evidence="6" id="KW-1185">Reference proteome</keyword>
<feature type="region of interest" description="Disordered" evidence="3">
    <location>
        <begin position="659"/>
        <end position="679"/>
    </location>
</feature>
<evidence type="ECO:0000313" key="5">
    <source>
        <dbReference type="EMBL" id="RIH87545.1"/>
    </source>
</evidence>
<dbReference type="Gene3D" id="3.40.50.2300">
    <property type="match status" value="2"/>
</dbReference>
<dbReference type="Pfam" id="PF00497">
    <property type="entry name" value="SBP_bac_3"/>
    <property type="match status" value="1"/>
</dbReference>
<dbReference type="SUPFAM" id="SSF53850">
    <property type="entry name" value="Periplasmic binding protein-like II"/>
    <property type="match status" value="1"/>
</dbReference>
<dbReference type="Pfam" id="PF13458">
    <property type="entry name" value="Peripla_BP_6"/>
    <property type="match status" value="1"/>
</dbReference>
<dbReference type="Gene3D" id="3.40.190.10">
    <property type="entry name" value="Periplasmic binding protein-like II"/>
    <property type="match status" value="2"/>
</dbReference>
<evidence type="ECO:0000256" key="3">
    <source>
        <dbReference type="SAM" id="MobiDB-lite"/>
    </source>
</evidence>
<evidence type="ECO:0000313" key="6">
    <source>
        <dbReference type="Proteomes" id="UP000265341"/>
    </source>
</evidence>
<dbReference type="AlphaFoldDB" id="A0A399EV82"/>
<comment type="similarity">
    <text evidence="1">Belongs to the leucine-binding protein family.</text>
</comment>
<dbReference type="InterPro" id="IPR028081">
    <property type="entry name" value="Leu-bd"/>
</dbReference>
<sequence>MTFKECGHLHLIRTLMVIGTLIVPTALQSQGAMAWEMRVCANPDDPPASNEKLEGFDNRIAQLIADELGARLSYVWGPSDIRIVRDYLRTGACDMVMGVPDGYLGVLSTVPYYQIPHVFIYRADSPFEIQSLNDEILKRLRVSTYPFSLPHQALRNLGLEVTLLQPARIFTQLDVAAPIIQALLNKDIDVAILDGPVAAYYAKQHPELKIVLVSPEIVPPLLPMFQMGTIGVRQGDVALRDRLNIALARRWNDIQAVFREYGIQFSPLPRPEVVGPGQADLEPLRIGVVLPTPTGNPAVTDAAGFAARSGAVIAEDLLGGIAANQGMDLQILPASAPSAEAALRAAQGLVATEKVFALIGGLGEGQAQVLSKFAEEQGILFFNVGEPSETLRKSCYRYTFHIEASASMYLDTLTEWFTSQGYRRWFFLYPGSEEGRALYQRALGAVVNHQGQEVGRAEVPPERRIYQDIVSQIQRTAPDVILSFLAPENQDFLLAQIDTATFRTPIVSFPYPVTQARNYWMRIRQSTSSAERTYRAALWEATLANGGARDLNDQLSSRTGNPTDPSAWATYAAVKLLLESVLSTGSTEASRLIAHLEDPKTSFDLYKGVPLSFRSWDHQLRQPLFVVQLNPKAEIGTRLSQQLALAQLVGQVPEIPPGADPVPLLDRLGDPAQGSSCRR</sequence>
<protein>
    <submittedName>
        <fullName evidence="5">Quinoprotein dehydrogenase-associated probable ABC transporter substrate-binding protein</fullName>
    </submittedName>
</protein>
<evidence type="ECO:0000256" key="1">
    <source>
        <dbReference type="ARBA" id="ARBA00010062"/>
    </source>
</evidence>
<dbReference type="PANTHER" id="PTHR30483:SF6">
    <property type="entry name" value="PERIPLASMIC BINDING PROTEIN OF ABC TRANSPORTER FOR NATURAL AMINO ACIDS"/>
    <property type="match status" value="1"/>
</dbReference>
<dbReference type="CDD" id="cd06268">
    <property type="entry name" value="PBP1_ABC_transporter_LIVBP-like"/>
    <property type="match status" value="1"/>
</dbReference>
<dbReference type="Proteomes" id="UP000265341">
    <property type="component" value="Unassembled WGS sequence"/>
</dbReference>
<keyword evidence="2" id="KW-0732">Signal</keyword>
<dbReference type="SMART" id="SM00062">
    <property type="entry name" value="PBPb"/>
    <property type="match status" value="1"/>
</dbReference>
<dbReference type="InterPro" id="IPR028082">
    <property type="entry name" value="Peripla_BP_I"/>
</dbReference>
<organism evidence="5 6">
    <name type="scientific">Calidithermus roseus</name>
    <dbReference type="NCBI Taxonomy" id="1644118"/>
    <lineage>
        <taxon>Bacteria</taxon>
        <taxon>Thermotogati</taxon>
        <taxon>Deinococcota</taxon>
        <taxon>Deinococci</taxon>
        <taxon>Thermales</taxon>
        <taxon>Thermaceae</taxon>
        <taxon>Calidithermus</taxon>
    </lineage>
</organism>
<name>A0A399EV82_9DEIN</name>
<evidence type="ECO:0000259" key="4">
    <source>
        <dbReference type="SMART" id="SM00062"/>
    </source>
</evidence>
<dbReference type="SUPFAM" id="SSF53822">
    <property type="entry name" value="Periplasmic binding protein-like I"/>
    <property type="match status" value="1"/>
</dbReference>
<dbReference type="EMBL" id="QWLA01000018">
    <property type="protein sequence ID" value="RIH87545.1"/>
    <property type="molecule type" value="Genomic_DNA"/>
</dbReference>
<dbReference type="PANTHER" id="PTHR30483">
    <property type="entry name" value="LEUCINE-SPECIFIC-BINDING PROTEIN"/>
    <property type="match status" value="1"/>
</dbReference>
<evidence type="ECO:0000256" key="2">
    <source>
        <dbReference type="ARBA" id="ARBA00022729"/>
    </source>
</evidence>
<feature type="domain" description="Solute-binding protein family 3/N-terminal" evidence="4">
    <location>
        <begin position="36"/>
        <end position="261"/>
    </location>
</feature>
<comment type="caution">
    <text evidence="5">The sequence shown here is derived from an EMBL/GenBank/DDBJ whole genome shotgun (WGS) entry which is preliminary data.</text>
</comment>
<dbReference type="InterPro" id="IPR051010">
    <property type="entry name" value="BCAA_transport"/>
</dbReference>
<dbReference type="OrthoDB" id="176845at2"/>
<reference evidence="5 6" key="1">
    <citation type="submission" date="2018-08" db="EMBL/GenBank/DDBJ databases">
        <title>Meiothermus roseus NBRC 110900 genome sequencing project.</title>
        <authorList>
            <person name="Da Costa M.S."/>
            <person name="Albuquerque L."/>
            <person name="Raposo P."/>
            <person name="Froufe H.J.C."/>
            <person name="Barroso C.S."/>
            <person name="Egas C."/>
        </authorList>
    </citation>
    <scope>NUCLEOTIDE SEQUENCE [LARGE SCALE GENOMIC DNA]</scope>
    <source>
        <strain evidence="5 6">NBRC 110900</strain>
    </source>
</reference>
<proteinExistence type="inferred from homology"/>
<dbReference type="InterPro" id="IPR001638">
    <property type="entry name" value="Solute-binding_3/MltF_N"/>
</dbReference>
<gene>
    <name evidence="5" type="ORF">Mrose_01254</name>
</gene>
<accession>A0A399EV82</accession>